<dbReference type="OrthoDB" id="3166422at2759"/>
<keyword evidence="2" id="KW-0812">Transmembrane</keyword>
<feature type="compositionally biased region" description="Basic residues" evidence="1">
    <location>
        <begin position="678"/>
        <end position="689"/>
    </location>
</feature>
<keyword evidence="3" id="KW-0732">Signal</keyword>
<organism evidence="4 5">
    <name type="scientific">Auricularia subglabra (strain TFB-10046 / SS5)</name>
    <name type="common">White-rot fungus</name>
    <name type="synonym">Auricularia delicata (strain TFB10046)</name>
    <dbReference type="NCBI Taxonomy" id="717982"/>
    <lineage>
        <taxon>Eukaryota</taxon>
        <taxon>Fungi</taxon>
        <taxon>Dikarya</taxon>
        <taxon>Basidiomycota</taxon>
        <taxon>Agaricomycotina</taxon>
        <taxon>Agaricomycetes</taxon>
        <taxon>Auriculariales</taxon>
        <taxon>Auriculariaceae</taxon>
        <taxon>Auricularia</taxon>
    </lineage>
</organism>
<feature type="compositionally biased region" description="Polar residues" evidence="1">
    <location>
        <begin position="406"/>
        <end position="424"/>
    </location>
</feature>
<accession>J0WT06</accession>
<dbReference type="Proteomes" id="UP000006514">
    <property type="component" value="Unassembled WGS sequence"/>
</dbReference>
<feature type="region of interest" description="Disordered" evidence="1">
    <location>
        <begin position="406"/>
        <end position="495"/>
    </location>
</feature>
<gene>
    <name evidence="4" type="ORF">AURDEDRAFT_130668</name>
</gene>
<dbReference type="AlphaFoldDB" id="J0WT06"/>
<evidence type="ECO:0000313" key="4">
    <source>
        <dbReference type="EMBL" id="EJD35358.1"/>
    </source>
</evidence>
<feature type="transmembrane region" description="Helical" evidence="2">
    <location>
        <begin position="335"/>
        <end position="356"/>
    </location>
</feature>
<feature type="compositionally biased region" description="Low complexity" evidence="1">
    <location>
        <begin position="601"/>
        <end position="615"/>
    </location>
</feature>
<feature type="compositionally biased region" description="Basic and acidic residues" evidence="1">
    <location>
        <begin position="437"/>
        <end position="447"/>
    </location>
</feature>
<feature type="transmembrane region" description="Helical" evidence="2">
    <location>
        <begin position="259"/>
        <end position="281"/>
    </location>
</feature>
<sequence length="709" mass="76946">MVFLLCSSAALPVAQVVELAGRRESSTWVEWHAKGWEVFIHPTGVLYYHNAADNITTSVDLLNSAPANIKIPESMPSGFDDFERLLEDDGGLIYIDHGIKAISFLNQDPSDFRQKLQAGKGKLRHPLMLCGAHPMLDLRLTARYWAFIQAYPCHYGNSEISQSNDGWNAARDALQWCYADRLLFGHSNSTFSKEDSKELLELLLTMKQDYGPVRNWLIACILRAIYTDRVMTSYGKSNASELRRREREEATHLFEKPTWLLAAVYYFAGGILCLGIPYVYFFRIQRVDRTRFGDGVSTERWRSFVSSLLKEWRDSNLVGAAPVSTHIPSSTSFSVIGMVSLLFTAGIFAWIFFANAWAPVVDEITSAGSGSGGSSAVLPAVSSVLMSALHELPLWERRTVHRNSMNLHSLGPTNGTPRLSNAAVSSLPVPFPSPQTDGDRTPTRRGYDTASPAGEPGGFISQSTTASSSRSAAVRSLGERASASTISDDEGRRVPPRDVSDLRYLALSKAAGIRAMQSEEESLHMVAQGQFDAGPLTTSPSLYTRSLATTPAGSPQTVSVLAAVSRVRLAELGSTADLEPIGPLPASRDGPSIANGPAPPTVSESGSSTSSQSEAVVTSARAVRVVRPPARSARMALSQLPEGASALVSTARVTPTPVQALAQEPFSGNLHSRDYQGRHGRPIARRRQIRISSVDEVDGEDSVLAPQKN</sequence>
<name>J0WT06_AURST</name>
<feature type="compositionally biased region" description="Low complexity" evidence="1">
    <location>
        <begin position="461"/>
        <end position="476"/>
    </location>
</feature>
<evidence type="ECO:0000256" key="1">
    <source>
        <dbReference type="SAM" id="MobiDB-lite"/>
    </source>
</evidence>
<evidence type="ECO:0000256" key="2">
    <source>
        <dbReference type="SAM" id="Phobius"/>
    </source>
</evidence>
<dbReference type="InParanoid" id="J0WT06"/>
<keyword evidence="2" id="KW-0472">Membrane</keyword>
<keyword evidence="2" id="KW-1133">Transmembrane helix</keyword>
<feature type="region of interest" description="Disordered" evidence="1">
    <location>
        <begin position="665"/>
        <end position="690"/>
    </location>
</feature>
<keyword evidence="5" id="KW-1185">Reference proteome</keyword>
<feature type="chain" id="PRO_5003741456" description="WW domain-containing protein" evidence="3">
    <location>
        <begin position="17"/>
        <end position="709"/>
    </location>
</feature>
<dbReference type="KEGG" id="adl:AURDEDRAFT_130668"/>
<feature type="region of interest" description="Disordered" evidence="1">
    <location>
        <begin position="577"/>
        <end position="615"/>
    </location>
</feature>
<protein>
    <recommendedName>
        <fullName evidence="6">WW domain-containing protein</fullName>
    </recommendedName>
</protein>
<evidence type="ECO:0000256" key="3">
    <source>
        <dbReference type="SAM" id="SignalP"/>
    </source>
</evidence>
<feature type="signal peptide" evidence="3">
    <location>
        <begin position="1"/>
        <end position="16"/>
    </location>
</feature>
<dbReference type="EMBL" id="JH687893">
    <property type="protein sequence ID" value="EJD35358.1"/>
    <property type="molecule type" value="Genomic_DNA"/>
</dbReference>
<reference evidence="5" key="1">
    <citation type="journal article" date="2012" name="Science">
        <title>The Paleozoic origin of enzymatic lignin decomposition reconstructed from 31 fungal genomes.</title>
        <authorList>
            <person name="Floudas D."/>
            <person name="Binder M."/>
            <person name="Riley R."/>
            <person name="Barry K."/>
            <person name="Blanchette R.A."/>
            <person name="Henrissat B."/>
            <person name="Martinez A.T."/>
            <person name="Otillar R."/>
            <person name="Spatafora J.W."/>
            <person name="Yadav J.S."/>
            <person name="Aerts A."/>
            <person name="Benoit I."/>
            <person name="Boyd A."/>
            <person name="Carlson A."/>
            <person name="Copeland A."/>
            <person name="Coutinho P.M."/>
            <person name="de Vries R.P."/>
            <person name="Ferreira P."/>
            <person name="Findley K."/>
            <person name="Foster B."/>
            <person name="Gaskell J."/>
            <person name="Glotzer D."/>
            <person name="Gorecki P."/>
            <person name="Heitman J."/>
            <person name="Hesse C."/>
            <person name="Hori C."/>
            <person name="Igarashi K."/>
            <person name="Jurgens J.A."/>
            <person name="Kallen N."/>
            <person name="Kersten P."/>
            <person name="Kohler A."/>
            <person name="Kuees U."/>
            <person name="Kumar T.K.A."/>
            <person name="Kuo A."/>
            <person name="LaButti K."/>
            <person name="Larrondo L.F."/>
            <person name="Lindquist E."/>
            <person name="Ling A."/>
            <person name="Lombard V."/>
            <person name="Lucas S."/>
            <person name="Lundell T."/>
            <person name="Martin R."/>
            <person name="McLaughlin D.J."/>
            <person name="Morgenstern I."/>
            <person name="Morin E."/>
            <person name="Murat C."/>
            <person name="Nagy L.G."/>
            <person name="Nolan M."/>
            <person name="Ohm R.A."/>
            <person name="Patyshakuliyeva A."/>
            <person name="Rokas A."/>
            <person name="Ruiz-Duenas F.J."/>
            <person name="Sabat G."/>
            <person name="Salamov A."/>
            <person name="Samejima M."/>
            <person name="Schmutz J."/>
            <person name="Slot J.C."/>
            <person name="St John F."/>
            <person name="Stenlid J."/>
            <person name="Sun H."/>
            <person name="Sun S."/>
            <person name="Syed K."/>
            <person name="Tsang A."/>
            <person name="Wiebenga A."/>
            <person name="Young D."/>
            <person name="Pisabarro A."/>
            <person name="Eastwood D.C."/>
            <person name="Martin F."/>
            <person name="Cullen D."/>
            <person name="Grigoriev I.V."/>
            <person name="Hibbett D.S."/>
        </authorList>
    </citation>
    <scope>NUCLEOTIDE SEQUENCE [LARGE SCALE GENOMIC DNA]</scope>
    <source>
        <strain evidence="5">TFB10046</strain>
    </source>
</reference>
<proteinExistence type="predicted"/>
<evidence type="ECO:0008006" key="6">
    <source>
        <dbReference type="Google" id="ProtNLM"/>
    </source>
</evidence>
<evidence type="ECO:0000313" key="5">
    <source>
        <dbReference type="Proteomes" id="UP000006514"/>
    </source>
</evidence>